<gene>
    <name evidence="8" type="primary">nqrA</name>
    <name evidence="12" type="ordered locus">Dacet_2022</name>
</gene>
<evidence type="ECO:0000256" key="6">
    <source>
        <dbReference type="ARBA" id="ARBA00023075"/>
    </source>
</evidence>
<protein>
    <recommendedName>
        <fullName evidence="8">Na(+)-translocating NADH-quinone reductase subunit A</fullName>
        <shortName evidence="8">Na(+)-NQR subunit A</shortName>
        <shortName evidence="8">Na(+)-translocating NQR subunit A</shortName>
        <ecNumber evidence="8">7.2.1.1</ecNumber>
    </recommendedName>
    <alternativeName>
        <fullName evidence="8">NQR complex subunit A</fullName>
    </alternativeName>
    <alternativeName>
        <fullName evidence="8">NQR-1 subunit A</fullName>
    </alternativeName>
</protein>
<dbReference type="AlphaFoldDB" id="D4H1M5"/>
<comment type="function">
    <text evidence="8">NQR complex catalyzes the reduction of ubiquinone-1 to ubiquinol by two successive reactions, coupled with the transport of Na(+) ions from the cytoplasm to the periplasm. NqrA to NqrE are probably involved in the second step, the conversion of ubisemiquinone to ubiquinol.</text>
</comment>
<comment type="catalytic activity">
    <reaction evidence="8">
        <text>a ubiquinone + n Na(+)(in) + NADH + H(+) = a ubiquinol + n Na(+)(out) + NAD(+)</text>
        <dbReference type="Rhea" id="RHEA:47748"/>
        <dbReference type="Rhea" id="RHEA-COMP:9565"/>
        <dbReference type="Rhea" id="RHEA-COMP:9566"/>
        <dbReference type="ChEBI" id="CHEBI:15378"/>
        <dbReference type="ChEBI" id="CHEBI:16389"/>
        <dbReference type="ChEBI" id="CHEBI:17976"/>
        <dbReference type="ChEBI" id="CHEBI:29101"/>
        <dbReference type="ChEBI" id="CHEBI:57540"/>
        <dbReference type="ChEBI" id="CHEBI:57945"/>
        <dbReference type="EC" id="7.2.1.1"/>
    </reaction>
</comment>
<dbReference type="HOGENOM" id="CLU_046656_0_0_0"/>
<evidence type="ECO:0000256" key="8">
    <source>
        <dbReference type="HAMAP-Rule" id="MF_00425"/>
    </source>
</evidence>
<organism evidence="12 13">
    <name type="scientific">Denitrovibrio acetiphilus (strain DSM 12809 / NBRC 114555 / N2460)</name>
    <dbReference type="NCBI Taxonomy" id="522772"/>
    <lineage>
        <taxon>Bacteria</taxon>
        <taxon>Pseudomonadati</taxon>
        <taxon>Deferribacterota</taxon>
        <taxon>Deferribacteres</taxon>
        <taxon>Deferribacterales</taxon>
        <taxon>Geovibrionaceae</taxon>
        <taxon>Denitrovibrio</taxon>
    </lineage>
</organism>
<keyword evidence="4 8" id="KW-0915">Sodium</keyword>
<dbReference type="Pfam" id="PF05896">
    <property type="entry name" value="NQRA_N"/>
    <property type="match status" value="1"/>
</dbReference>
<evidence type="ECO:0000259" key="9">
    <source>
        <dbReference type="Pfam" id="PF05896"/>
    </source>
</evidence>
<dbReference type="GO" id="GO:0016655">
    <property type="term" value="F:oxidoreductase activity, acting on NAD(P)H, quinone or similar compound as acceptor"/>
    <property type="evidence" value="ECO:0007669"/>
    <property type="project" value="UniProtKB-UniRule"/>
</dbReference>
<name>D4H1M5_DENA2</name>
<dbReference type="Pfam" id="PF24836">
    <property type="entry name" value="NQRA_2nd"/>
    <property type="match status" value="1"/>
</dbReference>
<comment type="similarity">
    <text evidence="8">Belongs to the NqrA family.</text>
</comment>
<dbReference type="NCBIfam" id="TIGR01936">
    <property type="entry name" value="nqrA"/>
    <property type="match status" value="1"/>
</dbReference>
<evidence type="ECO:0000259" key="11">
    <source>
        <dbReference type="Pfam" id="PF24836"/>
    </source>
</evidence>
<evidence type="ECO:0000256" key="4">
    <source>
        <dbReference type="ARBA" id="ARBA00023053"/>
    </source>
</evidence>
<evidence type="ECO:0000256" key="2">
    <source>
        <dbReference type="ARBA" id="ARBA00022967"/>
    </source>
</evidence>
<evidence type="ECO:0000313" key="12">
    <source>
        <dbReference type="EMBL" id="ADD68785.1"/>
    </source>
</evidence>
<reference evidence="12 13" key="1">
    <citation type="journal article" date="2010" name="Stand. Genomic Sci.">
        <title>Complete genome sequence of Denitrovibrio acetiphilus type strain (N2460).</title>
        <authorList>
            <person name="Kiss H."/>
            <person name="Lang E."/>
            <person name="Lapidus A."/>
            <person name="Copeland A."/>
            <person name="Nolan M."/>
            <person name="Glavina Del Rio T."/>
            <person name="Chen F."/>
            <person name="Lucas S."/>
            <person name="Tice H."/>
            <person name="Cheng J.F."/>
            <person name="Han C."/>
            <person name="Goodwin L."/>
            <person name="Pitluck S."/>
            <person name="Liolios K."/>
            <person name="Pati A."/>
            <person name="Ivanova N."/>
            <person name="Mavromatis K."/>
            <person name="Chen A."/>
            <person name="Palaniappan K."/>
            <person name="Land M."/>
            <person name="Hauser L."/>
            <person name="Chang Y.J."/>
            <person name="Jeffries C.D."/>
            <person name="Detter J.C."/>
            <person name="Brettin T."/>
            <person name="Spring S."/>
            <person name="Rohde M."/>
            <person name="Goker M."/>
            <person name="Woyke T."/>
            <person name="Bristow J."/>
            <person name="Eisen J.A."/>
            <person name="Markowitz V."/>
            <person name="Hugenholtz P."/>
            <person name="Kyrpides N.C."/>
            <person name="Klenk H.P."/>
        </authorList>
    </citation>
    <scope>NUCLEOTIDE SEQUENCE [LARGE SCALE GENOMIC DNA]</scope>
    <source>
        <strain evidence="13">DSM 12809 / NBRC 114555 / N2460</strain>
    </source>
</reference>
<feature type="domain" description="Na(+)-translocating NADH-quinone reductase subunit A C-terminal" evidence="10">
    <location>
        <begin position="257"/>
        <end position="302"/>
    </location>
</feature>
<dbReference type="EMBL" id="CP001968">
    <property type="protein sequence ID" value="ADD68785.1"/>
    <property type="molecule type" value="Genomic_DNA"/>
</dbReference>
<keyword evidence="7 8" id="KW-0739">Sodium transport</keyword>
<evidence type="ECO:0000259" key="10">
    <source>
        <dbReference type="Pfam" id="PF11973"/>
    </source>
</evidence>
<dbReference type="PANTHER" id="PTHR37839:SF1">
    <property type="entry name" value="NA(+)-TRANSLOCATING NADH-QUINONE REDUCTASE SUBUNIT A"/>
    <property type="match status" value="1"/>
</dbReference>
<dbReference type="Gene3D" id="2.40.50.100">
    <property type="match status" value="1"/>
</dbReference>
<dbReference type="InterPro" id="IPR056147">
    <property type="entry name" value="NQRA_N"/>
</dbReference>
<feature type="domain" description="NqrA N-terminal barrel-sandwich hybrid" evidence="9">
    <location>
        <begin position="4"/>
        <end position="95"/>
    </location>
</feature>
<dbReference type="PaxDb" id="522772-Dacet_2022"/>
<dbReference type="InterPro" id="IPR008703">
    <property type="entry name" value="NqrA"/>
</dbReference>
<dbReference type="EC" id="7.2.1.1" evidence="8"/>
<keyword evidence="2 8" id="KW-1278">Translocase</keyword>
<accession>D4H1M5</accession>
<dbReference type="KEGG" id="dap:Dacet_2022"/>
<dbReference type="STRING" id="522772.Dacet_2022"/>
<dbReference type="GO" id="GO:0006814">
    <property type="term" value="P:sodium ion transport"/>
    <property type="evidence" value="ECO:0007669"/>
    <property type="project" value="UniProtKB-UniRule"/>
</dbReference>
<dbReference type="HAMAP" id="MF_00425">
    <property type="entry name" value="NqrA"/>
    <property type="match status" value="1"/>
</dbReference>
<comment type="subunit">
    <text evidence="8">Composed of six subunits; NqrA, NqrB, NqrC, NqrD, NqrE and NqrF.</text>
</comment>
<dbReference type="RefSeq" id="WP_013011289.1">
    <property type="nucleotide sequence ID" value="NC_013943.1"/>
</dbReference>
<dbReference type="Pfam" id="PF11973">
    <property type="entry name" value="NQRA_SLBB"/>
    <property type="match status" value="1"/>
</dbReference>
<sequence length="439" mass="48649">MTLIKIRKGLKLPVKGAPEGDIVNIDNITESAILGDDFPSMKPSMLVKEGDHVRKGQPVFVDRKNQEITYTAPVTGTVKSVRRGAKRKFLSMVFEKSSGDAVRFNTRVTDRQSVYELLKESGLLASFRERPFAKCPSAQRKPQAVFINCMDTRPLAPDMSILLKGFEDYFRKGAEALTKLSDKTFICKGVDLNLPDVRDADVRIFDGPHPAGLSGTHVHFLYPASMNRTVWTVDMQSVIDIGYLLTHGELNETTRVALCGGFEKPCYVETLKGAPVAELVKGRVQNSGVRLILGSILYGLTVEEGVEHLSSCFPQVTAIPELQDRYLFGWTTPRPDLFSVKNIFSSAFTGKRKLHFDTALNGAHRPMVPVGTYEKVMPLDILPTHLLRALIVGDLETAEKLGCLELSEEDLSLCTYVCPGKIDYAPIIRDVLTTIEKEG</sequence>
<keyword evidence="13" id="KW-1185">Reference proteome</keyword>
<keyword evidence="5 8" id="KW-0406">Ion transport</keyword>
<dbReference type="eggNOG" id="COG1726">
    <property type="taxonomic scope" value="Bacteria"/>
</dbReference>
<proteinExistence type="inferred from homology"/>
<dbReference type="PANTHER" id="PTHR37839">
    <property type="entry name" value="NA(+)-TRANSLOCATING NADH-QUINONE REDUCTASE SUBUNIT A"/>
    <property type="match status" value="1"/>
</dbReference>
<evidence type="ECO:0000256" key="7">
    <source>
        <dbReference type="ARBA" id="ARBA00023201"/>
    </source>
</evidence>
<dbReference type="InterPro" id="IPR056148">
    <property type="entry name" value="NQRA_2nd"/>
</dbReference>
<keyword evidence="1 8" id="KW-0813">Transport</keyword>
<dbReference type="InterPro" id="IPR022615">
    <property type="entry name" value="NqrA_C_domain"/>
</dbReference>
<evidence type="ECO:0000256" key="3">
    <source>
        <dbReference type="ARBA" id="ARBA00023027"/>
    </source>
</evidence>
<keyword evidence="3 8" id="KW-0520">NAD</keyword>
<feature type="domain" description="NqrA second alpha/beta" evidence="11">
    <location>
        <begin position="110"/>
        <end position="250"/>
    </location>
</feature>
<keyword evidence="6 8" id="KW-0830">Ubiquinone</keyword>
<evidence type="ECO:0000256" key="5">
    <source>
        <dbReference type="ARBA" id="ARBA00023065"/>
    </source>
</evidence>
<dbReference type="Proteomes" id="UP000002012">
    <property type="component" value="Chromosome"/>
</dbReference>
<evidence type="ECO:0000313" key="13">
    <source>
        <dbReference type="Proteomes" id="UP000002012"/>
    </source>
</evidence>
<dbReference type="InParanoid" id="D4H1M5"/>
<evidence type="ECO:0000256" key="1">
    <source>
        <dbReference type="ARBA" id="ARBA00022448"/>
    </source>
</evidence>